<dbReference type="eggNOG" id="ENOG502ZM5U">
    <property type="taxonomic scope" value="Bacteria"/>
</dbReference>
<accession>E0UGU1</accession>
<dbReference type="HOGENOM" id="CLU_199810_0_0_3"/>
<sequence length="65" mass="7499">MPYSQFTLEGVKKAFNLTLCDRFDLFADIPDLEPSSFLKETLDYNVPLALAIDSKKARSEYFFNI</sequence>
<reference evidence="2" key="1">
    <citation type="journal article" date="2011" name="MBio">
        <title>Novel metabolic attributes of the genus Cyanothece, comprising a group of unicellular nitrogen-fixing Cyanobacteria.</title>
        <authorList>
            <person name="Bandyopadhyay A."/>
            <person name="Elvitigala T."/>
            <person name="Welsh E."/>
            <person name="Stockel J."/>
            <person name="Liberton M."/>
            <person name="Min H."/>
            <person name="Sherman L.A."/>
            <person name="Pakrasi H.B."/>
        </authorList>
    </citation>
    <scope>NUCLEOTIDE SEQUENCE [LARGE SCALE GENOMIC DNA]</scope>
    <source>
        <strain evidence="2">PCC 7822</strain>
    </source>
</reference>
<evidence type="ECO:0000313" key="2">
    <source>
        <dbReference type="Proteomes" id="UP000008206"/>
    </source>
</evidence>
<keyword evidence="2" id="KW-1185">Reference proteome</keyword>
<gene>
    <name evidence="1" type="ordered locus">Cyan7822_2447</name>
</gene>
<protein>
    <submittedName>
        <fullName evidence="1">Uncharacterized protein</fullName>
    </submittedName>
</protein>
<dbReference type="Proteomes" id="UP000008206">
    <property type="component" value="Chromosome"/>
</dbReference>
<dbReference type="STRING" id="497965.Cyan7822_2447"/>
<dbReference type="EMBL" id="CP002198">
    <property type="protein sequence ID" value="ADN14422.1"/>
    <property type="molecule type" value="Genomic_DNA"/>
</dbReference>
<name>E0UGU1_GLOV7</name>
<evidence type="ECO:0000313" key="1">
    <source>
        <dbReference type="EMBL" id="ADN14422.1"/>
    </source>
</evidence>
<organism evidence="1 2">
    <name type="scientific">Gloeothece verrucosa (strain PCC 7822)</name>
    <name type="common">Cyanothece sp. (strain PCC 7822)</name>
    <dbReference type="NCBI Taxonomy" id="497965"/>
    <lineage>
        <taxon>Bacteria</taxon>
        <taxon>Bacillati</taxon>
        <taxon>Cyanobacteriota</taxon>
        <taxon>Cyanophyceae</taxon>
        <taxon>Oscillatoriophycideae</taxon>
        <taxon>Chroococcales</taxon>
        <taxon>Aphanothecaceae</taxon>
        <taxon>Gloeothece</taxon>
        <taxon>Gloeothece verrucosa</taxon>
    </lineage>
</organism>
<dbReference type="AlphaFoldDB" id="E0UGU1"/>
<proteinExistence type="predicted"/>
<dbReference type="KEGG" id="cyj:Cyan7822_2447"/>